<evidence type="ECO:0000313" key="10">
    <source>
        <dbReference type="Proteomes" id="UP000694415"/>
    </source>
</evidence>
<evidence type="ECO:0000256" key="6">
    <source>
        <dbReference type="RuleBase" id="RU000411"/>
    </source>
</evidence>
<dbReference type="FunFam" id="2.30.39.10:FF:000003">
    <property type="entry name" value="alpha-1-antitrypsin isoform X1"/>
    <property type="match status" value="1"/>
</dbReference>
<dbReference type="Ensembl" id="ENSMSIT00000017399.1">
    <property type="protein sequence ID" value="ENSMSIP00000013698.1"/>
    <property type="gene ID" value="ENSMSIG00000011843.1"/>
</dbReference>
<dbReference type="SMART" id="SM00093">
    <property type="entry name" value="SERPIN"/>
    <property type="match status" value="1"/>
</dbReference>
<keyword evidence="3" id="KW-0964">Secreted</keyword>
<dbReference type="AlphaFoldDB" id="A0A8C6H0D4"/>
<keyword evidence="10" id="KW-1185">Reference proteome</keyword>
<dbReference type="GO" id="GO:0005615">
    <property type="term" value="C:extracellular space"/>
    <property type="evidence" value="ECO:0007669"/>
    <property type="project" value="InterPro"/>
</dbReference>
<reference evidence="9" key="2">
    <citation type="submission" date="2025-09" db="UniProtKB">
        <authorList>
            <consortium name="Ensembl"/>
        </authorList>
    </citation>
    <scope>IDENTIFICATION</scope>
</reference>
<dbReference type="Gene3D" id="3.30.497.10">
    <property type="entry name" value="Antithrombin, subunit I, domain 2"/>
    <property type="match status" value="1"/>
</dbReference>
<proteinExistence type="inferred from homology"/>
<evidence type="ECO:0000256" key="3">
    <source>
        <dbReference type="ARBA" id="ARBA00022525"/>
    </source>
</evidence>
<dbReference type="InterPro" id="IPR042185">
    <property type="entry name" value="Serpin_sf_2"/>
</dbReference>
<dbReference type="GO" id="GO:0043434">
    <property type="term" value="P:response to peptide hormone"/>
    <property type="evidence" value="ECO:0007669"/>
    <property type="project" value="UniProtKB-ARBA"/>
</dbReference>
<comment type="similarity">
    <text evidence="2 6">Belongs to the serpin family.</text>
</comment>
<dbReference type="PANTHER" id="PTHR11461">
    <property type="entry name" value="SERINE PROTEASE INHIBITOR, SERPIN"/>
    <property type="match status" value="1"/>
</dbReference>
<dbReference type="InterPro" id="IPR023796">
    <property type="entry name" value="Serpin_dom"/>
</dbReference>
<accession>A0A8C6H0D4</accession>
<dbReference type="InterPro" id="IPR042178">
    <property type="entry name" value="Serpin_sf_1"/>
</dbReference>
<sequence length="360" mass="40881">MYHTGCLLLLLAGFLGLSHSQPGQEPDNTSNQTYKEVSQWNISSYQIASDNADFAFRLYHLITQILEGLGFNLTKLSLPEIYEGFRSIQDMLARPFTDQDLRLLPEFTTNFRDEKAAIQLINDYVKEKSQGKIKDLISKLSPNVRMVLVNYIFFQGLWEKPFHTSGISTQDFYVDENTVVKVPMMRQVQKHGYLEDSNVPCKVLRMDYRGDAMAFFILPNPGKMNEVEKVLSPGMLTKWVLYKKIALQFPKFSISNSYALDKILPDLGFQNLFTHHADFSNITKEEKLQLSNAFHKATLDVNEAGTEAAAVTTFSLGLHSAPLHHITFNRPFLLVIYSSSSENIIFMGKVVNPTAQQTSD</sequence>
<name>A0A8C6H0D4_MUSSI</name>
<protein>
    <recommendedName>
        <fullName evidence="8">Serpin domain-containing protein</fullName>
    </recommendedName>
</protein>
<dbReference type="GO" id="GO:0004867">
    <property type="term" value="F:serine-type endopeptidase inhibitor activity"/>
    <property type="evidence" value="ECO:0007669"/>
    <property type="project" value="InterPro"/>
</dbReference>
<dbReference type="InterPro" id="IPR023795">
    <property type="entry name" value="Serpin_CS"/>
</dbReference>
<dbReference type="Proteomes" id="UP000694415">
    <property type="component" value="Unplaced"/>
</dbReference>
<evidence type="ECO:0000256" key="2">
    <source>
        <dbReference type="ARBA" id="ARBA00009500"/>
    </source>
</evidence>
<dbReference type="Pfam" id="PF00079">
    <property type="entry name" value="Serpin"/>
    <property type="match status" value="1"/>
</dbReference>
<evidence type="ECO:0000256" key="5">
    <source>
        <dbReference type="ARBA" id="ARBA00023180"/>
    </source>
</evidence>
<reference evidence="9" key="1">
    <citation type="submission" date="2025-08" db="UniProtKB">
        <authorList>
            <consortium name="Ensembl"/>
        </authorList>
    </citation>
    <scope>IDENTIFICATION</scope>
</reference>
<keyword evidence="5" id="KW-0325">Glycoprotein</keyword>
<feature type="signal peptide" evidence="7">
    <location>
        <begin position="1"/>
        <end position="20"/>
    </location>
</feature>
<organism evidence="9 10">
    <name type="scientific">Mus spicilegus</name>
    <name type="common">Mound-building mouse</name>
    <dbReference type="NCBI Taxonomy" id="10103"/>
    <lineage>
        <taxon>Eukaryota</taxon>
        <taxon>Metazoa</taxon>
        <taxon>Chordata</taxon>
        <taxon>Craniata</taxon>
        <taxon>Vertebrata</taxon>
        <taxon>Euteleostomi</taxon>
        <taxon>Mammalia</taxon>
        <taxon>Eutheria</taxon>
        <taxon>Euarchontoglires</taxon>
        <taxon>Glires</taxon>
        <taxon>Rodentia</taxon>
        <taxon>Myomorpha</taxon>
        <taxon>Muroidea</taxon>
        <taxon>Muridae</taxon>
        <taxon>Murinae</taxon>
        <taxon>Mus</taxon>
        <taxon>Mus</taxon>
    </lineage>
</organism>
<dbReference type="SUPFAM" id="SSF56574">
    <property type="entry name" value="Serpins"/>
    <property type="match status" value="1"/>
</dbReference>
<comment type="subcellular location">
    <subcellularLocation>
        <location evidence="1">Secreted</location>
    </subcellularLocation>
</comment>
<evidence type="ECO:0000256" key="1">
    <source>
        <dbReference type="ARBA" id="ARBA00004613"/>
    </source>
</evidence>
<keyword evidence="4 7" id="KW-0732">Signal</keyword>
<evidence type="ECO:0000313" key="9">
    <source>
        <dbReference type="Ensembl" id="ENSMSIP00000013698.1"/>
    </source>
</evidence>
<feature type="domain" description="Serpin" evidence="8">
    <location>
        <begin position="31"/>
        <end position="353"/>
    </location>
</feature>
<evidence type="ECO:0000256" key="4">
    <source>
        <dbReference type="ARBA" id="ARBA00022729"/>
    </source>
</evidence>
<dbReference type="FunFam" id="2.10.310.10:FF:000001">
    <property type="entry name" value="Serpin family A member 1"/>
    <property type="match status" value="1"/>
</dbReference>
<dbReference type="InterPro" id="IPR036186">
    <property type="entry name" value="Serpin_sf"/>
</dbReference>
<evidence type="ECO:0000259" key="8">
    <source>
        <dbReference type="SMART" id="SM00093"/>
    </source>
</evidence>
<dbReference type="Gene3D" id="2.30.39.10">
    <property type="entry name" value="Alpha-1-antitrypsin, domain 1"/>
    <property type="match status" value="1"/>
</dbReference>
<evidence type="ECO:0000256" key="7">
    <source>
        <dbReference type="SAM" id="SignalP"/>
    </source>
</evidence>
<dbReference type="PROSITE" id="PS00284">
    <property type="entry name" value="SERPIN"/>
    <property type="match status" value="1"/>
</dbReference>
<dbReference type="GeneTree" id="ENSGT00940000160877"/>
<dbReference type="PANTHER" id="PTHR11461:SF194">
    <property type="entry name" value="KALLISTATIN"/>
    <property type="match status" value="1"/>
</dbReference>
<dbReference type="InterPro" id="IPR000215">
    <property type="entry name" value="Serpin_fam"/>
</dbReference>
<feature type="chain" id="PRO_5034589288" description="Serpin domain-containing protein" evidence="7">
    <location>
        <begin position="21"/>
        <end position="360"/>
    </location>
</feature>